<gene>
    <name evidence="1" type="ORF">NB037_05465</name>
</gene>
<dbReference type="RefSeq" id="WP_251944286.1">
    <property type="nucleotide sequence ID" value="NZ_JAMRYM010000013.1"/>
</dbReference>
<reference evidence="1" key="1">
    <citation type="submission" date="2022-06" db="EMBL/GenBank/DDBJ databases">
        <title>Whole genome shotgun sequencing (WGS) of Rathayibacter sp. ZW T2_19, isolated from stored onions (Allium cepa).</title>
        <authorList>
            <person name="Stoll D.A."/>
            <person name="Huch M."/>
        </authorList>
    </citation>
    <scope>NUCLEOTIDE SEQUENCE</scope>
    <source>
        <strain evidence="1">ZW T2_19</strain>
    </source>
</reference>
<evidence type="ECO:0000313" key="1">
    <source>
        <dbReference type="EMBL" id="MCM6761864.1"/>
    </source>
</evidence>
<comment type="caution">
    <text evidence="1">The sequence shown here is derived from an EMBL/GenBank/DDBJ whole genome shotgun (WGS) entry which is preliminary data.</text>
</comment>
<organism evidence="1 2">
    <name type="scientific">Rathayibacter rubneri</name>
    <dbReference type="NCBI Taxonomy" id="2950106"/>
    <lineage>
        <taxon>Bacteria</taxon>
        <taxon>Bacillati</taxon>
        <taxon>Actinomycetota</taxon>
        <taxon>Actinomycetes</taxon>
        <taxon>Micrococcales</taxon>
        <taxon>Microbacteriaceae</taxon>
        <taxon>Rathayibacter</taxon>
    </lineage>
</organism>
<protein>
    <submittedName>
        <fullName evidence="1">Uncharacterized protein</fullName>
    </submittedName>
</protein>
<proteinExistence type="predicted"/>
<sequence>MRLLVPVDRPWEIVGGGEDGGRLVDASVAFDGVVLRTLERTGTRLVAGVVHGARTDRVSIAALAVEGLLLGTTVFAGSRAENRAALEAVLSRAAALAATGGDWEPLEVDGTTFALSAIRVDAGFAGSADLGPCVLAAWSADAAVQLPPLTLVDAPE</sequence>
<dbReference type="EMBL" id="JAMRYM010000013">
    <property type="protein sequence ID" value="MCM6761864.1"/>
    <property type="molecule type" value="Genomic_DNA"/>
</dbReference>
<evidence type="ECO:0000313" key="2">
    <source>
        <dbReference type="Proteomes" id="UP001155240"/>
    </source>
</evidence>
<keyword evidence="2" id="KW-1185">Reference proteome</keyword>
<dbReference type="AlphaFoldDB" id="A0A9X2ITQ1"/>
<accession>A0A9X2ITQ1</accession>
<name>A0A9X2ITQ1_9MICO</name>
<dbReference type="Proteomes" id="UP001155240">
    <property type="component" value="Unassembled WGS sequence"/>
</dbReference>